<dbReference type="GO" id="GO:0051537">
    <property type="term" value="F:2 iron, 2 sulfur cluster binding"/>
    <property type="evidence" value="ECO:0007669"/>
    <property type="project" value="UniProtKB-KW"/>
</dbReference>
<feature type="binding site" evidence="7">
    <location>
        <position position="83"/>
    </location>
    <ligand>
        <name>[2Fe-2S] cluster</name>
        <dbReference type="ChEBI" id="CHEBI:190135"/>
    </ligand>
</feature>
<comment type="similarity">
    <text evidence="1">Belongs to the complex I 24 kDa subunit family.</text>
</comment>
<dbReference type="GO" id="GO:0046872">
    <property type="term" value="F:metal ion binding"/>
    <property type="evidence" value="ECO:0007669"/>
    <property type="project" value="UniProtKB-KW"/>
</dbReference>
<comment type="cofactor">
    <cofactor evidence="7">
        <name>[2Fe-2S] cluster</name>
        <dbReference type="ChEBI" id="CHEBI:190135"/>
    </cofactor>
    <text evidence="7">Binds 1 [2Fe-2S] cluster.</text>
</comment>
<proteinExistence type="inferred from homology"/>
<comment type="cofactor">
    <cofactor evidence="6">
        <name>[2Fe-2S] cluster</name>
        <dbReference type="ChEBI" id="CHEBI:190135"/>
    </cofactor>
</comment>
<dbReference type="PROSITE" id="PS01099">
    <property type="entry name" value="COMPLEX1_24K"/>
    <property type="match status" value="1"/>
</dbReference>
<keyword evidence="5 7" id="KW-0411">Iron-sulfur</keyword>
<dbReference type="InterPro" id="IPR036249">
    <property type="entry name" value="Thioredoxin-like_sf"/>
</dbReference>
<dbReference type="PIRSF" id="PIRSF000216">
    <property type="entry name" value="NADH_DH_24kDa"/>
    <property type="match status" value="1"/>
</dbReference>
<feature type="binding site" evidence="7">
    <location>
        <position position="88"/>
    </location>
    <ligand>
        <name>[2Fe-2S] cluster</name>
        <dbReference type="ChEBI" id="CHEBI:190135"/>
    </ligand>
</feature>
<evidence type="ECO:0000313" key="8">
    <source>
        <dbReference type="EMBL" id="MBC9245862.1"/>
    </source>
</evidence>
<organism evidence="8 9">
    <name type="scientific">Paracoccus amoyensis</name>
    <dbReference type="NCBI Taxonomy" id="2760093"/>
    <lineage>
        <taxon>Bacteria</taxon>
        <taxon>Pseudomonadati</taxon>
        <taxon>Pseudomonadota</taxon>
        <taxon>Alphaproteobacteria</taxon>
        <taxon>Rhodobacterales</taxon>
        <taxon>Paracoccaceae</taxon>
        <taxon>Paracoccus</taxon>
    </lineage>
</organism>
<comment type="caution">
    <text evidence="8">The sequence shown here is derived from an EMBL/GenBank/DDBJ whole genome shotgun (WGS) entry which is preliminary data.</text>
</comment>
<feature type="binding site" evidence="7">
    <location>
        <position position="124"/>
    </location>
    <ligand>
        <name>[2Fe-2S] cluster</name>
        <dbReference type="ChEBI" id="CHEBI:190135"/>
    </ligand>
</feature>
<keyword evidence="3 7" id="KW-0479">Metal-binding</keyword>
<evidence type="ECO:0000313" key="9">
    <source>
        <dbReference type="Proteomes" id="UP000608594"/>
    </source>
</evidence>
<accession>A0A926GEY5</accession>
<reference evidence="8" key="1">
    <citation type="submission" date="2020-08" db="EMBL/GenBank/DDBJ databases">
        <title>Paracoccus amoyensis sp. nov., isolated from the surface seawater at coast of Xiamen, Fujian.</title>
        <authorList>
            <person name="Lyu L."/>
        </authorList>
    </citation>
    <scope>NUCLEOTIDE SEQUENCE</scope>
    <source>
        <strain evidence="8">11-3</strain>
    </source>
</reference>
<keyword evidence="2 7" id="KW-0001">2Fe-2S</keyword>
<dbReference type="PANTHER" id="PTHR43342">
    <property type="entry name" value="NADH-QUINONE OXIDOREDUCTASE, E SUBUNIT"/>
    <property type="match status" value="1"/>
</dbReference>
<evidence type="ECO:0000256" key="7">
    <source>
        <dbReference type="PIRSR" id="PIRSR000216-1"/>
    </source>
</evidence>
<dbReference type="InterPro" id="IPR002023">
    <property type="entry name" value="NuoE-like"/>
</dbReference>
<gene>
    <name evidence="8" type="ORF">H4P12_03840</name>
</gene>
<dbReference type="AlphaFoldDB" id="A0A926GEY5"/>
<dbReference type="Proteomes" id="UP000608594">
    <property type="component" value="Unassembled WGS sequence"/>
</dbReference>
<dbReference type="Pfam" id="PF01257">
    <property type="entry name" value="2Fe-2S_thioredx"/>
    <property type="match status" value="1"/>
</dbReference>
<keyword evidence="9" id="KW-1185">Reference proteome</keyword>
<dbReference type="EMBL" id="JACOQL010000001">
    <property type="protein sequence ID" value="MBC9245862.1"/>
    <property type="molecule type" value="Genomic_DNA"/>
</dbReference>
<feature type="binding site" evidence="7">
    <location>
        <position position="128"/>
    </location>
    <ligand>
        <name>[2Fe-2S] cluster</name>
        <dbReference type="ChEBI" id="CHEBI:190135"/>
    </ligand>
</feature>
<dbReference type="RefSeq" id="WP_187792251.1">
    <property type="nucleotide sequence ID" value="NZ_JACOQL010000001.1"/>
</dbReference>
<dbReference type="Gene3D" id="1.10.10.1590">
    <property type="entry name" value="NADH-quinone oxidoreductase subunit E"/>
    <property type="match status" value="1"/>
</dbReference>
<dbReference type="NCBIfam" id="NF004638">
    <property type="entry name" value="PRK05988.1"/>
    <property type="match status" value="1"/>
</dbReference>
<evidence type="ECO:0000256" key="6">
    <source>
        <dbReference type="ARBA" id="ARBA00034078"/>
    </source>
</evidence>
<evidence type="ECO:0000256" key="1">
    <source>
        <dbReference type="ARBA" id="ARBA00010643"/>
    </source>
</evidence>
<dbReference type="InterPro" id="IPR041921">
    <property type="entry name" value="NuoE_N"/>
</dbReference>
<protein>
    <submittedName>
        <fullName evidence="8">Formate dehydrogenase subunit gamma</fullName>
    </submittedName>
</protein>
<evidence type="ECO:0000256" key="4">
    <source>
        <dbReference type="ARBA" id="ARBA00023004"/>
    </source>
</evidence>
<name>A0A926GEY5_9RHOB</name>
<evidence type="ECO:0000256" key="3">
    <source>
        <dbReference type="ARBA" id="ARBA00022723"/>
    </source>
</evidence>
<keyword evidence="4 7" id="KW-0408">Iron</keyword>
<evidence type="ECO:0000256" key="5">
    <source>
        <dbReference type="ARBA" id="ARBA00023014"/>
    </source>
</evidence>
<sequence>MHFNAPAPTSEDIRAIVTPLTALEGPLLPMLHALQQEFGFIPQGAVPVLADLLNLGRAEVHGVISFYHDFRDAPAGRHVLKICRAEACQSMGCDALAQATLDKLGIGWHETTRDGAVTVEPVYCLGMCACAPAVMLDGQVVARVDTARMQHLLDEVGA</sequence>
<dbReference type="GO" id="GO:0016491">
    <property type="term" value="F:oxidoreductase activity"/>
    <property type="evidence" value="ECO:0007669"/>
    <property type="project" value="InterPro"/>
</dbReference>
<dbReference type="PANTHER" id="PTHR43342:SF1">
    <property type="entry name" value="BIFURCATING [FEFE] HYDROGENASE GAMMA SUBUNIT"/>
    <property type="match status" value="1"/>
</dbReference>
<dbReference type="InterPro" id="IPR028431">
    <property type="entry name" value="NADP_DH_HndA-like"/>
</dbReference>
<evidence type="ECO:0000256" key="2">
    <source>
        <dbReference type="ARBA" id="ARBA00022714"/>
    </source>
</evidence>
<dbReference type="Gene3D" id="3.40.30.10">
    <property type="entry name" value="Glutaredoxin"/>
    <property type="match status" value="1"/>
</dbReference>
<dbReference type="CDD" id="cd03081">
    <property type="entry name" value="TRX_Fd_NuoE_FDH_gamma"/>
    <property type="match status" value="1"/>
</dbReference>
<dbReference type="SUPFAM" id="SSF52833">
    <property type="entry name" value="Thioredoxin-like"/>
    <property type="match status" value="1"/>
</dbReference>